<protein>
    <submittedName>
        <fullName evidence="1">Uncharacterized protein</fullName>
    </submittedName>
</protein>
<proteinExistence type="predicted"/>
<dbReference type="Proteomes" id="UP000182332">
    <property type="component" value="Unassembled WGS sequence"/>
</dbReference>
<sequence>MLLFDCPRPRAAQDLTPAMRSPAAFAPPPSLFLPLTEEVCKGLAAGESLDVFLSEAGRAQLAALMLLLNLNALVAQNTAVEQLERMLDDVLRAAASVEEAGGRFADLVRGRFTVDHLAAGLSVLEVAGVSLLEDADVEQQDYLDGEGQWDFGFGLRHRAKLEPLTREVVMPSGDVLHLSDQQSRIFDEFKVCNEESFHLQAYAGVGKTYLLAKFFEVLVPEKTLLMATFPGQVAALQARVRQANPDARINACTFGHMANLLLNRDLTARGWRNTDLQRSGASSLVDDRQVAQWLNLQAVGKLHPRDVARVCRSTVHSFSLSPLANIEARHLPSLGHAASQADIALLLEYSRLLWRETVRPSAPHIRLPIRNSHRIKFLALTSEVIPENYSHIIIDESHELTAPMVQILDRSPQAVITLGDEFQQLSGKTPRHGGFIRQRFMTQSIRAGKQMADVLNPMIQLHPSDIKEGFVGRAPHPTRIIGHGVMPIPEKPTTILVANEWGLFAWFKRLTEARARFQMPPRTLENLTLFVKGLDLLYREDLRPQHRLIFRYAYWDALASAMGGSHEFKAMHEWLGQGNRLQDFLDTTQRFCNDPAAILKLAKVEDVKNQEFDSVLLSRDLMRPPREGSTHSLASVCSLLYTASSRARHELLLPGNMNDWLQDLGRK</sequence>
<gene>
    <name evidence="1" type="ORF">SAMN05216197_12910</name>
</gene>
<accession>A0A1I0HSF2</accession>
<reference evidence="1 2" key="1">
    <citation type="submission" date="2016-10" db="EMBL/GenBank/DDBJ databases">
        <authorList>
            <person name="de Groot N.N."/>
        </authorList>
    </citation>
    <scope>NUCLEOTIDE SEQUENCE [LARGE SCALE GENOMIC DNA]</scope>
    <source>
        <strain evidence="1 2">DSM 11363</strain>
    </source>
</reference>
<dbReference type="InterPro" id="IPR027417">
    <property type="entry name" value="P-loop_NTPase"/>
</dbReference>
<dbReference type="Gene3D" id="3.40.50.300">
    <property type="entry name" value="P-loop containing nucleotide triphosphate hydrolases"/>
    <property type="match status" value="1"/>
</dbReference>
<evidence type="ECO:0000313" key="1">
    <source>
        <dbReference type="EMBL" id="SET86248.1"/>
    </source>
</evidence>
<dbReference type="AlphaFoldDB" id="A0A1I0HSF2"/>
<organism evidence="1 2">
    <name type="scientific">Pseudomonas graminis</name>
    <dbReference type="NCBI Taxonomy" id="158627"/>
    <lineage>
        <taxon>Bacteria</taxon>
        <taxon>Pseudomonadati</taxon>
        <taxon>Pseudomonadota</taxon>
        <taxon>Gammaproteobacteria</taxon>
        <taxon>Pseudomonadales</taxon>
        <taxon>Pseudomonadaceae</taxon>
        <taxon>Pseudomonas</taxon>
    </lineage>
</organism>
<dbReference type="EMBL" id="FOHW01000029">
    <property type="protein sequence ID" value="SET86248.1"/>
    <property type="molecule type" value="Genomic_DNA"/>
</dbReference>
<dbReference type="SUPFAM" id="SSF52540">
    <property type="entry name" value="P-loop containing nucleoside triphosphate hydrolases"/>
    <property type="match status" value="1"/>
</dbReference>
<evidence type="ECO:0000313" key="2">
    <source>
        <dbReference type="Proteomes" id="UP000182332"/>
    </source>
</evidence>
<name>A0A1I0HSF2_9PSED</name>